<dbReference type="InterPro" id="IPR006157">
    <property type="entry name" value="FolB_dom"/>
</dbReference>
<dbReference type="Pfam" id="PF02152">
    <property type="entry name" value="FolB"/>
    <property type="match status" value="1"/>
</dbReference>
<dbReference type="CDD" id="cd00534">
    <property type="entry name" value="DHNA_DHNTPE"/>
    <property type="match status" value="1"/>
</dbReference>
<sequence>MMDIIFIKELTVFASVGVYDWEKTIKQRLVFNIEMAWDFEKAAQSDDVANCLNYATVSQAVIKFVESQHFDLVETIAYRLVKLLKVRFNIPWIKIELHKPQAVAQANSVGVIVERGSRLVHK</sequence>
<keyword evidence="5 8" id="KW-0289">Folate biosynthesis</keyword>
<organism evidence="10 11">
    <name type="scientific">Phocoenobacter uteri</name>
    <dbReference type="NCBI Taxonomy" id="146806"/>
    <lineage>
        <taxon>Bacteria</taxon>
        <taxon>Pseudomonadati</taxon>
        <taxon>Pseudomonadota</taxon>
        <taxon>Gammaproteobacteria</taxon>
        <taxon>Pasteurellales</taxon>
        <taxon>Pasteurellaceae</taxon>
        <taxon>Phocoenobacter</taxon>
    </lineage>
</organism>
<evidence type="ECO:0000256" key="8">
    <source>
        <dbReference type="RuleBase" id="RU362079"/>
    </source>
</evidence>
<evidence type="ECO:0000259" key="9">
    <source>
        <dbReference type="SMART" id="SM00905"/>
    </source>
</evidence>
<dbReference type="PANTHER" id="PTHR42844:SF1">
    <property type="entry name" value="DIHYDRONEOPTERIN ALDOLASE 1-RELATED"/>
    <property type="match status" value="1"/>
</dbReference>
<dbReference type="NCBIfam" id="TIGR00526">
    <property type="entry name" value="folB_dom"/>
    <property type="match status" value="1"/>
</dbReference>
<comment type="catalytic activity">
    <reaction evidence="1">
        <text>7,8-dihydroneopterin = 7,8-dihydromonapterin</text>
        <dbReference type="Rhea" id="RHEA:45328"/>
        <dbReference type="ChEBI" id="CHEBI:17001"/>
        <dbReference type="ChEBI" id="CHEBI:71175"/>
        <dbReference type="EC" id="5.1.99.8"/>
    </reaction>
</comment>
<dbReference type="SUPFAM" id="SSF55620">
    <property type="entry name" value="Tetrahydrobiopterin biosynthesis enzymes-like"/>
    <property type="match status" value="1"/>
</dbReference>
<keyword evidence="7 8" id="KW-0456">Lyase</keyword>
<proteinExistence type="inferred from homology"/>
<evidence type="ECO:0000256" key="1">
    <source>
        <dbReference type="ARBA" id="ARBA00000693"/>
    </source>
</evidence>
<dbReference type="EMBL" id="UGTA01000001">
    <property type="protein sequence ID" value="SUB59184.1"/>
    <property type="molecule type" value="Genomic_DNA"/>
</dbReference>
<accession>A0A379CA93</accession>
<keyword evidence="6" id="KW-0413">Isomerase</keyword>
<dbReference type="Proteomes" id="UP000255417">
    <property type="component" value="Unassembled WGS sequence"/>
</dbReference>
<dbReference type="FunFam" id="3.30.1130.10:FF:000002">
    <property type="entry name" value="7,8-dihydroneopterin aldolase"/>
    <property type="match status" value="1"/>
</dbReference>
<dbReference type="GO" id="GO:0046656">
    <property type="term" value="P:folic acid biosynthetic process"/>
    <property type="evidence" value="ECO:0007669"/>
    <property type="project" value="UniProtKB-UniRule"/>
</dbReference>
<dbReference type="GO" id="GO:0004150">
    <property type="term" value="F:dihydroneopterin aldolase activity"/>
    <property type="evidence" value="ECO:0007669"/>
    <property type="project" value="UniProtKB-UniRule"/>
</dbReference>
<dbReference type="EC" id="4.1.2.25" evidence="8"/>
<dbReference type="RefSeq" id="WP_115315672.1">
    <property type="nucleotide sequence ID" value="NZ_LWIF01000001.1"/>
</dbReference>
<evidence type="ECO:0000313" key="10">
    <source>
        <dbReference type="EMBL" id="SUB59184.1"/>
    </source>
</evidence>
<keyword evidence="11" id="KW-1185">Reference proteome</keyword>
<dbReference type="SMART" id="SM00905">
    <property type="entry name" value="FolB"/>
    <property type="match status" value="1"/>
</dbReference>
<dbReference type="GO" id="GO:0005737">
    <property type="term" value="C:cytoplasm"/>
    <property type="evidence" value="ECO:0007669"/>
    <property type="project" value="TreeGrafter"/>
</dbReference>
<dbReference type="GO" id="GO:0046654">
    <property type="term" value="P:tetrahydrofolate biosynthetic process"/>
    <property type="evidence" value="ECO:0007669"/>
    <property type="project" value="UniProtKB-UniRule"/>
</dbReference>
<evidence type="ECO:0000256" key="2">
    <source>
        <dbReference type="ARBA" id="ARBA00001353"/>
    </source>
</evidence>
<evidence type="ECO:0000256" key="7">
    <source>
        <dbReference type="ARBA" id="ARBA00023239"/>
    </source>
</evidence>
<name>A0A379CA93_9PAST</name>
<evidence type="ECO:0000256" key="5">
    <source>
        <dbReference type="ARBA" id="ARBA00022909"/>
    </source>
</evidence>
<gene>
    <name evidence="10" type="primary">folB</name>
    <name evidence="10" type="ORF">NCTC12872_01159</name>
</gene>
<dbReference type="AlphaFoldDB" id="A0A379CA93"/>
<comment type="catalytic activity">
    <reaction evidence="2 8">
        <text>7,8-dihydroneopterin = 6-hydroxymethyl-7,8-dihydropterin + glycolaldehyde</text>
        <dbReference type="Rhea" id="RHEA:10540"/>
        <dbReference type="ChEBI" id="CHEBI:17001"/>
        <dbReference type="ChEBI" id="CHEBI:17071"/>
        <dbReference type="ChEBI" id="CHEBI:44841"/>
        <dbReference type="EC" id="4.1.2.25"/>
    </reaction>
</comment>
<dbReference type="GO" id="GO:0016853">
    <property type="term" value="F:isomerase activity"/>
    <property type="evidence" value="ECO:0007669"/>
    <property type="project" value="UniProtKB-KW"/>
</dbReference>
<evidence type="ECO:0000256" key="3">
    <source>
        <dbReference type="ARBA" id="ARBA00005013"/>
    </source>
</evidence>
<evidence type="ECO:0000313" key="11">
    <source>
        <dbReference type="Proteomes" id="UP000255417"/>
    </source>
</evidence>
<comment type="pathway">
    <text evidence="3 8">Cofactor biosynthesis; tetrahydrofolate biosynthesis; 2-amino-4-hydroxy-6-hydroxymethyl-7,8-dihydropteridine diphosphate from 7,8-dihydroneopterin triphosphate: step 3/4.</text>
</comment>
<dbReference type="InterPro" id="IPR006156">
    <property type="entry name" value="Dihydroneopterin_aldolase"/>
</dbReference>
<dbReference type="OrthoDB" id="9810587at2"/>
<dbReference type="NCBIfam" id="TIGR00525">
    <property type="entry name" value="folB"/>
    <property type="match status" value="1"/>
</dbReference>
<comment type="function">
    <text evidence="8">Catalyzes the conversion of 7,8-dihydroneopterin to 6-hydroxymethyl-7,8-dihydropterin.</text>
</comment>
<evidence type="ECO:0000256" key="4">
    <source>
        <dbReference type="ARBA" id="ARBA00005708"/>
    </source>
</evidence>
<dbReference type="UniPathway" id="UPA00077">
    <property type="reaction ID" value="UER00154"/>
</dbReference>
<comment type="similarity">
    <text evidence="4 8">Belongs to the DHNA family.</text>
</comment>
<dbReference type="PANTHER" id="PTHR42844">
    <property type="entry name" value="DIHYDRONEOPTERIN ALDOLASE 1-RELATED"/>
    <property type="match status" value="1"/>
</dbReference>
<dbReference type="Gene3D" id="3.30.1130.10">
    <property type="match status" value="1"/>
</dbReference>
<reference evidence="10 11" key="1">
    <citation type="submission" date="2018-06" db="EMBL/GenBank/DDBJ databases">
        <authorList>
            <consortium name="Pathogen Informatics"/>
            <person name="Doyle S."/>
        </authorList>
    </citation>
    <scope>NUCLEOTIDE SEQUENCE [LARGE SCALE GENOMIC DNA]</scope>
    <source>
        <strain evidence="10 11">NCTC12872</strain>
    </source>
</reference>
<protein>
    <recommendedName>
        <fullName evidence="8">7,8-dihydroneopterin aldolase</fullName>
        <ecNumber evidence="8">4.1.2.25</ecNumber>
    </recommendedName>
</protein>
<evidence type="ECO:0000256" key="6">
    <source>
        <dbReference type="ARBA" id="ARBA00023235"/>
    </source>
</evidence>
<feature type="domain" description="Dihydroneopterin aldolase/epimerase" evidence="9">
    <location>
        <begin position="5"/>
        <end position="115"/>
    </location>
</feature>
<dbReference type="InterPro" id="IPR043133">
    <property type="entry name" value="GTP-CH-I_C/QueF"/>
</dbReference>